<comment type="caution">
    <text evidence="1">The sequence shown here is derived from an EMBL/GenBank/DDBJ whole genome shotgun (WGS) entry which is preliminary data.</text>
</comment>
<protein>
    <submittedName>
        <fullName evidence="1">Uncharacterized protein</fullName>
    </submittedName>
</protein>
<name>A0AAV4CIG6_9GAST</name>
<proteinExistence type="predicted"/>
<gene>
    <name evidence="1" type="ORF">PoB_005916600</name>
</gene>
<sequence>MSGFSGPLIPSLILKSPSKIVCRDVQRLQLSTQIRHSQFDKCFSDNNAVLLILSRWQHSPCAKGTAMSLITLMTTHLSSSEGKLTPNFCGFLRAAQSITTGTDFPCWSMPLSLQSGDCS</sequence>
<keyword evidence="2" id="KW-1185">Reference proteome</keyword>
<accession>A0AAV4CIG6</accession>
<evidence type="ECO:0000313" key="1">
    <source>
        <dbReference type="EMBL" id="GFO32661.1"/>
    </source>
</evidence>
<dbReference type="AlphaFoldDB" id="A0AAV4CIG6"/>
<dbReference type="EMBL" id="BLXT01006656">
    <property type="protein sequence ID" value="GFO32661.1"/>
    <property type="molecule type" value="Genomic_DNA"/>
</dbReference>
<dbReference type="Proteomes" id="UP000735302">
    <property type="component" value="Unassembled WGS sequence"/>
</dbReference>
<organism evidence="1 2">
    <name type="scientific">Plakobranchus ocellatus</name>
    <dbReference type="NCBI Taxonomy" id="259542"/>
    <lineage>
        <taxon>Eukaryota</taxon>
        <taxon>Metazoa</taxon>
        <taxon>Spiralia</taxon>
        <taxon>Lophotrochozoa</taxon>
        <taxon>Mollusca</taxon>
        <taxon>Gastropoda</taxon>
        <taxon>Heterobranchia</taxon>
        <taxon>Euthyneura</taxon>
        <taxon>Panpulmonata</taxon>
        <taxon>Sacoglossa</taxon>
        <taxon>Placobranchoidea</taxon>
        <taxon>Plakobranchidae</taxon>
        <taxon>Plakobranchus</taxon>
    </lineage>
</organism>
<evidence type="ECO:0000313" key="2">
    <source>
        <dbReference type="Proteomes" id="UP000735302"/>
    </source>
</evidence>
<reference evidence="1 2" key="1">
    <citation type="journal article" date="2021" name="Elife">
        <title>Chloroplast acquisition without the gene transfer in kleptoplastic sea slugs, Plakobranchus ocellatus.</title>
        <authorList>
            <person name="Maeda T."/>
            <person name="Takahashi S."/>
            <person name="Yoshida T."/>
            <person name="Shimamura S."/>
            <person name="Takaki Y."/>
            <person name="Nagai Y."/>
            <person name="Toyoda A."/>
            <person name="Suzuki Y."/>
            <person name="Arimoto A."/>
            <person name="Ishii H."/>
            <person name="Satoh N."/>
            <person name="Nishiyama T."/>
            <person name="Hasebe M."/>
            <person name="Maruyama T."/>
            <person name="Minagawa J."/>
            <person name="Obokata J."/>
            <person name="Shigenobu S."/>
        </authorList>
    </citation>
    <scope>NUCLEOTIDE SEQUENCE [LARGE SCALE GENOMIC DNA]</scope>
</reference>